<reference evidence="2 3" key="1">
    <citation type="submission" date="2019-09" db="EMBL/GenBank/DDBJ databases">
        <authorList>
            <person name="Ou C."/>
        </authorList>
    </citation>
    <scope>NUCLEOTIDE SEQUENCE [LARGE SCALE GENOMIC DNA]</scope>
    <source>
        <strain evidence="2">S2</strain>
        <tissue evidence="2">Leaf</tissue>
    </source>
</reference>
<keyword evidence="3" id="KW-1185">Reference proteome</keyword>
<gene>
    <name evidence="2" type="ORF">D8674_008832</name>
</gene>
<accession>A0A5N5HWZ2</accession>
<dbReference type="Proteomes" id="UP000327157">
    <property type="component" value="Chromosome 12"/>
</dbReference>
<dbReference type="AlphaFoldDB" id="A0A5N5HWZ2"/>
<evidence type="ECO:0000313" key="3">
    <source>
        <dbReference type="Proteomes" id="UP000327157"/>
    </source>
</evidence>
<evidence type="ECO:0000256" key="1">
    <source>
        <dbReference type="SAM" id="MobiDB-lite"/>
    </source>
</evidence>
<comment type="caution">
    <text evidence="2">The sequence shown here is derived from an EMBL/GenBank/DDBJ whole genome shotgun (WGS) entry which is preliminary data.</text>
</comment>
<feature type="region of interest" description="Disordered" evidence="1">
    <location>
        <begin position="1"/>
        <end position="34"/>
    </location>
</feature>
<protein>
    <submittedName>
        <fullName evidence="2">Uncharacterized protein</fullName>
    </submittedName>
</protein>
<reference evidence="2 3" key="3">
    <citation type="submission" date="2019-11" db="EMBL/GenBank/DDBJ databases">
        <title>A de novo genome assembly of a pear dwarfing rootstock.</title>
        <authorList>
            <person name="Wang F."/>
            <person name="Wang J."/>
            <person name="Li S."/>
            <person name="Zhang Y."/>
            <person name="Fang M."/>
            <person name="Ma L."/>
            <person name="Zhao Y."/>
            <person name="Jiang S."/>
        </authorList>
    </citation>
    <scope>NUCLEOTIDE SEQUENCE [LARGE SCALE GENOMIC DNA]</scope>
    <source>
        <strain evidence="2">S2</strain>
        <tissue evidence="2">Leaf</tissue>
    </source>
</reference>
<feature type="compositionally biased region" description="Basic and acidic residues" evidence="1">
    <location>
        <begin position="1"/>
        <end position="14"/>
    </location>
</feature>
<sequence length="62" mass="7359">MKFLEWKNEDERKNNSAAADLHAGSKRGKQKLVKQTDRERLEYCEGGERGLLERRQNLLERE</sequence>
<dbReference type="EMBL" id="SMOL01000143">
    <property type="protein sequence ID" value="KAB2631313.1"/>
    <property type="molecule type" value="Genomic_DNA"/>
</dbReference>
<proteinExistence type="predicted"/>
<evidence type="ECO:0000313" key="2">
    <source>
        <dbReference type="EMBL" id="KAB2631313.1"/>
    </source>
</evidence>
<organism evidence="2 3">
    <name type="scientific">Pyrus ussuriensis x Pyrus communis</name>
    <dbReference type="NCBI Taxonomy" id="2448454"/>
    <lineage>
        <taxon>Eukaryota</taxon>
        <taxon>Viridiplantae</taxon>
        <taxon>Streptophyta</taxon>
        <taxon>Embryophyta</taxon>
        <taxon>Tracheophyta</taxon>
        <taxon>Spermatophyta</taxon>
        <taxon>Magnoliopsida</taxon>
        <taxon>eudicotyledons</taxon>
        <taxon>Gunneridae</taxon>
        <taxon>Pentapetalae</taxon>
        <taxon>rosids</taxon>
        <taxon>fabids</taxon>
        <taxon>Rosales</taxon>
        <taxon>Rosaceae</taxon>
        <taxon>Amygdaloideae</taxon>
        <taxon>Maleae</taxon>
        <taxon>Pyrus</taxon>
    </lineage>
</organism>
<name>A0A5N5HWZ2_9ROSA</name>
<reference evidence="3" key="2">
    <citation type="submission" date="2019-10" db="EMBL/GenBank/DDBJ databases">
        <title>A de novo genome assembly of a pear dwarfing rootstock.</title>
        <authorList>
            <person name="Wang F."/>
            <person name="Wang J."/>
            <person name="Li S."/>
            <person name="Zhang Y."/>
            <person name="Fang M."/>
            <person name="Ma L."/>
            <person name="Zhao Y."/>
            <person name="Jiang S."/>
        </authorList>
    </citation>
    <scope>NUCLEOTIDE SEQUENCE [LARGE SCALE GENOMIC DNA]</scope>
</reference>